<accession>A0A7W9TGN6</accession>
<name>A0A7W9TGN6_9ACTN</name>
<sequence>MPAIHPFVAIMGEGGSDHTPEFAEAAASPRAREVLLAVTEALACTAADVLLSGNCARRPGRGTGRCEWFGSGWGTRRTPYPPTFWRGP</sequence>
<evidence type="ECO:0000313" key="1">
    <source>
        <dbReference type="EMBL" id="MBB6080365.1"/>
    </source>
</evidence>
<reference evidence="1 2" key="1">
    <citation type="submission" date="2020-08" db="EMBL/GenBank/DDBJ databases">
        <title>Genomic Encyclopedia of Type Strains, Phase IV (KMG-IV): sequencing the most valuable type-strain genomes for metagenomic binning, comparative biology and taxonomic classification.</title>
        <authorList>
            <person name="Goeker M."/>
        </authorList>
    </citation>
    <scope>NUCLEOTIDE SEQUENCE [LARGE SCALE GENOMIC DNA]</scope>
    <source>
        <strain evidence="1 2">DSM 43350</strain>
    </source>
</reference>
<comment type="caution">
    <text evidence="1">The sequence shown here is derived from an EMBL/GenBank/DDBJ whole genome shotgun (WGS) entry which is preliminary data.</text>
</comment>
<dbReference type="Gene3D" id="3.40.630.10">
    <property type="entry name" value="Zn peptidases"/>
    <property type="match status" value="1"/>
</dbReference>
<proteinExistence type="predicted"/>
<dbReference type="Proteomes" id="UP000591537">
    <property type="component" value="Unassembled WGS sequence"/>
</dbReference>
<organism evidence="1 2">
    <name type="scientific">Streptomyces paradoxus</name>
    <dbReference type="NCBI Taxonomy" id="66375"/>
    <lineage>
        <taxon>Bacteria</taxon>
        <taxon>Bacillati</taxon>
        <taxon>Actinomycetota</taxon>
        <taxon>Actinomycetes</taxon>
        <taxon>Kitasatosporales</taxon>
        <taxon>Streptomycetaceae</taxon>
        <taxon>Streptomyces</taxon>
    </lineage>
</organism>
<protein>
    <submittedName>
        <fullName evidence="1">Uncharacterized protein</fullName>
    </submittedName>
</protein>
<evidence type="ECO:0000313" key="2">
    <source>
        <dbReference type="Proteomes" id="UP000591537"/>
    </source>
</evidence>
<dbReference type="AlphaFoldDB" id="A0A7W9TGN6"/>
<dbReference type="EMBL" id="JACHGV010000011">
    <property type="protein sequence ID" value="MBB6080365.1"/>
    <property type="molecule type" value="Genomic_DNA"/>
</dbReference>
<gene>
    <name evidence="1" type="ORF">HNR57_006314</name>
</gene>
<keyword evidence="2" id="KW-1185">Reference proteome</keyword>